<sequence>MKVASELVGKVLIKHTPNGIIQAKIVDTEAYVGPEDRACHASKGRTKRTEIMFGPAGFTYVYLIYGMYHCLNIVTEQEQYPAAVLIRGLEILGGDHSPDLPRRIDGPGRVCRFLEINRTHNGLDTTLGSILWIEDHGLGVLPKQIQTLPRIGVDYAGEWAKKLWRFCLPASTPAKTRRGTPK</sequence>
<dbReference type="EMBL" id="CP116967">
    <property type="protein sequence ID" value="WNM58571.1"/>
    <property type="molecule type" value="Genomic_DNA"/>
</dbReference>
<gene>
    <name evidence="6" type="ORF">PP769_02050</name>
</gene>
<accession>A0AA96GJ15</accession>
<evidence type="ECO:0000256" key="4">
    <source>
        <dbReference type="ARBA" id="ARBA00023204"/>
    </source>
</evidence>
<comment type="similarity">
    <text evidence="1 5">Belongs to the DNA glycosylase MPG family.</text>
</comment>
<dbReference type="SUPFAM" id="SSF50486">
    <property type="entry name" value="FMT C-terminal domain-like"/>
    <property type="match status" value="1"/>
</dbReference>
<dbReference type="PANTHER" id="PTHR10429">
    <property type="entry name" value="DNA-3-METHYLADENINE GLYCOSYLASE"/>
    <property type="match status" value="1"/>
</dbReference>
<dbReference type="AlphaFoldDB" id="A0AA96GJ15"/>
<dbReference type="CDD" id="cd00540">
    <property type="entry name" value="AAG"/>
    <property type="match status" value="1"/>
</dbReference>
<evidence type="ECO:0000313" key="7">
    <source>
        <dbReference type="Proteomes" id="UP001302719"/>
    </source>
</evidence>
<evidence type="ECO:0000256" key="2">
    <source>
        <dbReference type="ARBA" id="ARBA00022763"/>
    </source>
</evidence>
<dbReference type="Proteomes" id="UP001302719">
    <property type="component" value="Chromosome"/>
</dbReference>
<dbReference type="GO" id="GO:0006284">
    <property type="term" value="P:base-excision repair"/>
    <property type="evidence" value="ECO:0007669"/>
    <property type="project" value="InterPro"/>
</dbReference>
<name>A0AA96GJ15_9BACT</name>
<keyword evidence="7" id="KW-1185">Reference proteome</keyword>
<evidence type="ECO:0000256" key="5">
    <source>
        <dbReference type="HAMAP-Rule" id="MF_00527"/>
    </source>
</evidence>
<keyword evidence="2 5" id="KW-0227">DNA damage</keyword>
<dbReference type="Gene3D" id="3.10.300.10">
    <property type="entry name" value="Methylpurine-DNA glycosylase (MPG)"/>
    <property type="match status" value="1"/>
</dbReference>
<dbReference type="InterPro" id="IPR036995">
    <property type="entry name" value="MPG_sf"/>
</dbReference>
<evidence type="ECO:0000256" key="1">
    <source>
        <dbReference type="ARBA" id="ARBA00009232"/>
    </source>
</evidence>
<dbReference type="KEGG" id="nall:PP769_02050"/>
<dbReference type="PANTHER" id="PTHR10429:SF0">
    <property type="entry name" value="DNA-3-METHYLADENINE GLYCOSYLASE"/>
    <property type="match status" value="1"/>
</dbReference>
<dbReference type="InterPro" id="IPR011034">
    <property type="entry name" value="Formyl_transferase-like_C_sf"/>
</dbReference>
<dbReference type="GO" id="GO:0003677">
    <property type="term" value="F:DNA binding"/>
    <property type="evidence" value="ECO:0007669"/>
    <property type="project" value="InterPro"/>
</dbReference>
<dbReference type="NCBIfam" id="TIGR00567">
    <property type="entry name" value="3mg"/>
    <property type="match status" value="1"/>
</dbReference>
<dbReference type="EC" id="3.2.2.-" evidence="5"/>
<dbReference type="GO" id="GO:0003905">
    <property type="term" value="F:alkylbase DNA N-glycosylase activity"/>
    <property type="evidence" value="ECO:0007669"/>
    <property type="project" value="InterPro"/>
</dbReference>
<organism evidence="6 7">
    <name type="scientific">Candidatus Nitrospira allomarina</name>
    <dbReference type="NCBI Taxonomy" id="3020900"/>
    <lineage>
        <taxon>Bacteria</taxon>
        <taxon>Pseudomonadati</taxon>
        <taxon>Nitrospirota</taxon>
        <taxon>Nitrospiria</taxon>
        <taxon>Nitrospirales</taxon>
        <taxon>Nitrospiraceae</taxon>
        <taxon>Nitrospira</taxon>
    </lineage>
</organism>
<protein>
    <recommendedName>
        <fullName evidence="5">Putative 3-methyladenine DNA glycosylase</fullName>
        <ecNumber evidence="5">3.2.2.-</ecNumber>
    </recommendedName>
</protein>
<dbReference type="HAMAP" id="MF_00527">
    <property type="entry name" value="3MGH"/>
    <property type="match status" value="1"/>
</dbReference>
<dbReference type="Pfam" id="PF02245">
    <property type="entry name" value="Pur_DNA_glyco"/>
    <property type="match status" value="1"/>
</dbReference>
<proteinExistence type="inferred from homology"/>
<keyword evidence="3 5" id="KW-0378">Hydrolase</keyword>
<evidence type="ECO:0000313" key="6">
    <source>
        <dbReference type="EMBL" id="WNM58571.1"/>
    </source>
</evidence>
<keyword evidence="4 5" id="KW-0234">DNA repair</keyword>
<reference evidence="6 7" key="1">
    <citation type="submission" date="2023-01" db="EMBL/GenBank/DDBJ databases">
        <title>Cultivation and genomic characterization of new, ubiquitous marine nitrite-oxidizing bacteria from the Nitrospirales.</title>
        <authorList>
            <person name="Mueller A.J."/>
            <person name="Daebeler A."/>
            <person name="Herbold C.W."/>
            <person name="Kirkegaard R.H."/>
            <person name="Daims H."/>
        </authorList>
    </citation>
    <scope>NUCLEOTIDE SEQUENCE [LARGE SCALE GENOMIC DNA]</scope>
    <source>
        <strain evidence="6 7">VA</strain>
    </source>
</reference>
<dbReference type="InterPro" id="IPR003180">
    <property type="entry name" value="MPG"/>
</dbReference>
<evidence type="ECO:0000256" key="3">
    <source>
        <dbReference type="ARBA" id="ARBA00022801"/>
    </source>
</evidence>